<evidence type="ECO:0000313" key="3">
    <source>
        <dbReference type="Proteomes" id="UP000694892"/>
    </source>
</evidence>
<evidence type="ECO:0000313" key="2">
    <source>
        <dbReference type="EMBL" id="OCT91369.1"/>
    </source>
</evidence>
<dbReference type="AlphaFoldDB" id="A0A974HV16"/>
<gene>
    <name evidence="2" type="ORF">XELAEV_18014421mg</name>
</gene>
<dbReference type="Proteomes" id="UP000694892">
    <property type="component" value="Chromosome 2S"/>
</dbReference>
<dbReference type="Gene3D" id="3.40.1440.10">
    <property type="entry name" value="GIY-YIG endonuclease"/>
    <property type="match status" value="1"/>
</dbReference>
<proteinExistence type="predicted"/>
<evidence type="ECO:0000259" key="1">
    <source>
        <dbReference type="PROSITE" id="PS50164"/>
    </source>
</evidence>
<dbReference type="PANTHER" id="PTHR21301">
    <property type="entry name" value="REVERSE TRANSCRIPTASE"/>
    <property type="match status" value="1"/>
</dbReference>
<dbReference type="PANTHER" id="PTHR21301:SF13">
    <property type="match status" value="1"/>
</dbReference>
<dbReference type="SUPFAM" id="SSF82771">
    <property type="entry name" value="GIY-YIG endonuclease"/>
    <property type="match status" value="1"/>
</dbReference>
<dbReference type="PROSITE" id="PS50164">
    <property type="entry name" value="GIY_YIG"/>
    <property type="match status" value="1"/>
</dbReference>
<dbReference type="InterPro" id="IPR035901">
    <property type="entry name" value="GIY-YIG_endonuc_sf"/>
</dbReference>
<reference evidence="3" key="1">
    <citation type="journal article" date="2016" name="Nature">
        <title>Genome evolution in the allotetraploid frog Xenopus laevis.</title>
        <authorList>
            <person name="Session A.M."/>
            <person name="Uno Y."/>
            <person name="Kwon T."/>
            <person name="Chapman J.A."/>
            <person name="Toyoda A."/>
            <person name="Takahashi S."/>
            <person name="Fukui A."/>
            <person name="Hikosaka A."/>
            <person name="Suzuki A."/>
            <person name="Kondo M."/>
            <person name="van Heeringen S.J."/>
            <person name="Quigley I."/>
            <person name="Heinz S."/>
            <person name="Ogino H."/>
            <person name="Ochi H."/>
            <person name="Hellsten U."/>
            <person name="Lyons J.B."/>
            <person name="Simakov O."/>
            <person name="Putnam N."/>
            <person name="Stites J."/>
            <person name="Kuroki Y."/>
            <person name="Tanaka T."/>
            <person name="Michiue T."/>
            <person name="Watanabe M."/>
            <person name="Bogdanovic O."/>
            <person name="Lister R."/>
            <person name="Georgiou G."/>
            <person name="Paranjpe S.S."/>
            <person name="van Kruijsbergen I."/>
            <person name="Shu S."/>
            <person name="Carlson J."/>
            <person name="Kinoshita T."/>
            <person name="Ohta Y."/>
            <person name="Mawaribuchi S."/>
            <person name="Jenkins J."/>
            <person name="Grimwood J."/>
            <person name="Schmutz J."/>
            <person name="Mitros T."/>
            <person name="Mozaffari S.V."/>
            <person name="Suzuki Y."/>
            <person name="Haramoto Y."/>
            <person name="Yamamoto T.S."/>
            <person name="Takagi C."/>
            <person name="Heald R."/>
            <person name="Miller K."/>
            <person name="Haudenschild C."/>
            <person name="Kitzman J."/>
            <person name="Nakayama T."/>
            <person name="Izutsu Y."/>
            <person name="Robert J."/>
            <person name="Fortriede J."/>
            <person name="Burns K."/>
            <person name="Lotay V."/>
            <person name="Karimi K."/>
            <person name="Yasuoka Y."/>
            <person name="Dichmann D.S."/>
            <person name="Flajnik M.F."/>
            <person name="Houston D.W."/>
            <person name="Shendure J."/>
            <person name="DuPasquier L."/>
            <person name="Vize P.D."/>
            <person name="Zorn A.M."/>
            <person name="Ito M."/>
            <person name="Marcotte E.M."/>
            <person name="Wallingford J.B."/>
            <person name="Ito Y."/>
            <person name="Asashima M."/>
            <person name="Ueno N."/>
            <person name="Matsuda Y."/>
            <person name="Veenstra G.J."/>
            <person name="Fujiyama A."/>
            <person name="Harland R.M."/>
            <person name="Taira M."/>
            <person name="Rokhsar D.S."/>
        </authorList>
    </citation>
    <scope>NUCLEOTIDE SEQUENCE [LARGE SCALE GENOMIC DNA]</scope>
    <source>
        <strain evidence="3">J</strain>
    </source>
</reference>
<dbReference type="Pfam" id="PF01541">
    <property type="entry name" value="GIY-YIG"/>
    <property type="match status" value="1"/>
</dbReference>
<protein>
    <recommendedName>
        <fullName evidence="1">GIY-YIG domain-containing protein</fullName>
    </recommendedName>
</protein>
<name>A0A974HV16_XENLA</name>
<dbReference type="EMBL" id="CM004469">
    <property type="protein sequence ID" value="OCT91369.1"/>
    <property type="molecule type" value="Genomic_DNA"/>
</dbReference>
<dbReference type="CDD" id="cd10442">
    <property type="entry name" value="GIY-YIG_PLEs"/>
    <property type="match status" value="1"/>
</dbReference>
<feature type="domain" description="GIY-YIG" evidence="1">
    <location>
        <begin position="134"/>
        <end position="234"/>
    </location>
</feature>
<sequence>MDRSTLLNREKKSQNSAHNTTPMFITTYSRQFYKIKKIVQKYLPVLDGDEKLRRIMEDGCRFVSRRARTIGNVLSPSDVCGKQSSPRTWLNVLGTYPCGAGRCVTCKYIEKTSKFESSSTANVFHNKCYINCNTTFVVYLLTCKKCNIQYVGSTTRNLKCRMREHIHSIETQSNSTTVSRHFLECSNGDVANLKIQGIEKVYQSLRGGDKAVKLRYREAFWIFTLDTTQPKGLNFRFDVVCHV</sequence>
<organism evidence="2 3">
    <name type="scientific">Xenopus laevis</name>
    <name type="common">African clawed frog</name>
    <dbReference type="NCBI Taxonomy" id="8355"/>
    <lineage>
        <taxon>Eukaryota</taxon>
        <taxon>Metazoa</taxon>
        <taxon>Chordata</taxon>
        <taxon>Craniata</taxon>
        <taxon>Vertebrata</taxon>
        <taxon>Euteleostomi</taxon>
        <taxon>Amphibia</taxon>
        <taxon>Batrachia</taxon>
        <taxon>Anura</taxon>
        <taxon>Pipoidea</taxon>
        <taxon>Pipidae</taxon>
        <taxon>Xenopodinae</taxon>
        <taxon>Xenopus</taxon>
        <taxon>Xenopus</taxon>
    </lineage>
</organism>
<accession>A0A974HV16</accession>
<dbReference type="InterPro" id="IPR000305">
    <property type="entry name" value="GIY-YIG_endonuc"/>
</dbReference>